<dbReference type="Proteomes" id="UP000019140">
    <property type="component" value="Unassembled WGS sequence"/>
</dbReference>
<proteinExistence type="predicted"/>
<evidence type="ECO:0008006" key="3">
    <source>
        <dbReference type="Google" id="ProtNLM"/>
    </source>
</evidence>
<reference evidence="1 2" key="1">
    <citation type="journal article" date="2014" name="Nature">
        <title>An environmental bacterial taxon with a large and distinct metabolic repertoire.</title>
        <authorList>
            <person name="Wilson M.C."/>
            <person name="Mori T."/>
            <person name="Ruckert C."/>
            <person name="Uria A.R."/>
            <person name="Helf M.J."/>
            <person name="Takada K."/>
            <person name="Gernert C."/>
            <person name="Steffens U.A."/>
            <person name="Heycke N."/>
            <person name="Schmitt S."/>
            <person name="Rinke C."/>
            <person name="Helfrich E.J."/>
            <person name="Brachmann A.O."/>
            <person name="Gurgui C."/>
            <person name="Wakimoto T."/>
            <person name="Kracht M."/>
            <person name="Crusemann M."/>
            <person name="Hentschel U."/>
            <person name="Abe I."/>
            <person name="Matsunaga S."/>
            <person name="Kalinowski J."/>
            <person name="Takeyama H."/>
            <person name="Piel J."/>
        </authorList>
    </citation>
    <scope>NUCLEOTIDE SEQUENCE [LARGE SCALE GENOMIC DNA]</scope>
    <source>
        <strain evidence="2">TSY2</strain>
    </source>
</reference>
<protein>
    <recommendedName>
        <fullName evidence="3">Type I restriction enzyme R protein N-terminal domain-containing protein</fullName>
    </recommendedName>
</protein>
<organism evidence="1 2">
    <name type="scientific">Candidatus Entotheonella gemina</name>
    <dbReference type="NCBI Taxonomy" id="1429439"/>
    <lineage>
        <taxon>Bacteria</taxon>
        <taxon>Pseudomonadati</taxon>
        <taxon>Nitrospinota/Tectimicrobiota group</taxon>
        <taxon>Candidatus Tectimicrobiota</taxon>
        <taxon>Candidatus Entotheonellia</taxon>
        <taxon>Candidatus Entotheonellales</taxon>
        <taxon>Candidatus Entotheonellaceae</taxon>
        <taxon>Candidatus Entotheonella</taxon>
    </lineage>
</organism>
<keyword evidence="2" id="KW-1185">Reference proteome</keyword>
<dbReference type="AlphaFoldDB" id="W4M836"/>
<feature type="non-terminal residue" evidence="1">
    <location>
        <position position="1"/>
    </location>
</feature>
<dbReference type="EMBL" id="AZHX01000867">
    <property type="protein sequence ID" value="ETX05782.1"/>
    <property type="molecule type" value="Genomic_DNA"/>
</dbReference>
<comment type="caution">
    <text evidence="1">The sequence shown here is derived from an EMBL/GenBank/DDBJ whole genome shotgun (WGS) entry which is preliminary data.</text>
</comment>
<dbReference type="HOGENOM" id="CLU_1717002_0_0_7"/>
<accession>W4M836</accession>
<sequence length="152" mass="17021">RQETLIYPILREIFRHHADRLSLFSHRALSINGDPDLTGTPDYLVSHRSPLGRSVMGKPLIVIIEAKQDDFTGGWGQCLAELVAAQMYNDDQDTPVFGIVTNGDTWEFGLLRRTDFILDIAPFTVRNLPELLGALDFAFRQGEISDTCANVC</sequence>
<gene>
    <name evidence="1" type="ORF">ETSY2_20945</name>
</gene>
<name>W4M836_9BACT</name>
<evidence type="ECO:0000313" key="2">
    <source>
        <dbReference type="Proteomes" id="UP000019140"/>
    </source>
</evidence>
<evidence type="ECO:0000313" key="1">
    <source>
        <dbReference type="EMBL" id="ETX05782.1"/>
    </source>
</evidence>